<reference evidence="2 3" key="1">
    <citation type="submission" date="2018-04" db="EMBL/GenBank/DDBJ databases">
        <title>The genome of golden apple snail Pomacea canaliculata provides insight into stress tolerance and invasive adaptation.</title>
        <authorList>
            <person name="Liu C."/>
            <person name="Liu B."/>
            <person name="Ren Y."/>
            <person name="Zhang Y."/>
            <person name="Wang H."/>
            <person name="Li S."/>
            <person name="Jiang F."/>
            <person name="Yin L."/>
            <person name="Zhang G."/>
            <person name="Qian W."/>
            <person name="Fan W."/>
        </authorList>
    </citation>
    <scope>NUCLEOTIDE SEQUENCE [LARGE SCALE GENOMIC DNA]</scope>
    <source>
        <strain evidence="2">SZHN2017</strain>
        <tissue evidence="2">Muscle</tissue>
    </source>
</reference>
<dbReference type="Proteomes" id="UP000245119">
    <property type="component" value="Linkage Group LG3"/>
</dbReference>
<accession>A0A2T7PM15</accession>
<feature type="region of interest" description="Disordered" evidence="1">
    <location>
        <begin position="56"/>
        <end position="75"/>
    </location>
</feature>
<organism evidence="2 3">
    <name type="scientific">Pomacea canaliculata</name>
    <name type="common">Golden apple snail</name>
    <dbReference type="NCBI Taxonomy" id="400727"/>
    <lineage>
        <taxon>Eukaryota</taxon>
        <taxon>Metazoa</taxon>
        <taxon>Spiralia</taxon>
        <taxon>Lophotrochozoa</taxon>
        <taxon>Mollusca</taxon>
        <taxon>Gastropoda</taxon>
        <taxon>Caenogastropoda</taxon>
        <taxon>Architaenioglossa</taxon>
        <taxon>Ampullarioidea</taxon>
        <taxon>Ampullariidae</taxon>
        <taxon>Pomacea</taxon>
    </lineage>
</organism>
<gene>
    <name evidence="2" type="ORF">C0Q70_05717</name>
</gene>
<dbReference type="AlphaFoldDB" id="A0A2T7PM15"/>
<name>A0A2T7PM15_POMCA</name>
<sequence>MAIDLAVVPDINNAHVTGKKSLSDTPGRKDTEIWESGDLPGYVHLCSPVYEREKKEREREIKGADTRAPVSGNQSPVTCSLIMSWDLRERRLLGLETTAAEV</sequence>
<evidence type="ECO:0000313" key="2">
    <source>
        <dbReference type="EMBL" id="PVD34444.1"/>
    </source>
</evidence>
<protein>
    <submittedName>
        <fullName evidence="2">Uncharacterized protein</fullName>
    </submittedName>
</protein>
<keyword evidence="3" id="KW-1185">Reference proteome</keyword>
<proteinExistence type="predicted"/>
<evidence type="ECO:0000256" key="1">
    <source>
        <dbReference type="SAM" id="MobiDB-lite"/>
    </source>
</evidence>
<comment type="caution">
    <text evidence="2">The sequence shown here is derived from an EMBL/GenBank/DDBJ whole genome shotgun (WGS) entry which is preliminary data.</text>
</comment>
<dbReference type="EMBL" id="PZQS01000003">
    <property type="protein sequence ID" value="PVD34444.1"/>
    <property type="molecule type" value="Genomic_DNA"/>
</dbReference>
<evidence type="ECO:0000313" key="3">
    <source>
        <dbReference type="Proteomes" id="UP000245119"/>
    </source>
</evidence>
<feature type="compositionally biased region" description="Basic and acidic residues" evidence="1">
    <location>
        <begin position="56"/>
        <end position="65"/>
    </location>
</feature>